<dbReference type="OrthoDB" id="9757901at2"/>
<keyword evidence="6" id="KW-0133">Cell shape</keyword>
<sequence>MILNKLKDRYNIIILVFIVILVIIQFRLATIMIVQGEEYRDQAENRIIKTIPLPAARGEIRDRYGRLLAGNRPSFTIQMMKNEVIDEQINEVALTIINILEKNEDRYNDEFPVIFTEKGEYVFSYDLEIQTWKETNDLLDIETAQEAFEVLRRRYNIEETDPAEVQQQFIKIPNLSVPISIKTWKFTDEMRKEQWLQSYNIQDMEMSAYEAFEAVKNRTYEIPENYSDIEARKIMVVREQLRKQGYLQYQPVRIAQDISEVSVTEIEENIMSLPGVNIAVEPIRYYPEGEMAAHVLGYLGKISQQNEIDRFIKELNYLPSDIIGKTGIEHSFEETLKGADGSQRVIVDSFGRLREVLERQDPIPGDTVYTTLDVNLQRVAEETLVKVLETLQVGGVYETQWGTNRLLPAKGGPLTNATVGAVVVTDVKTGEVLALANYPAYDPNLFATGISMTDWQNLMPENERDPIAPRPLLNVATNTAIQPGSTFKMIVGLAGLEQGLSPDYKILDRGFIQIGGHSFGNWLWNQSRRTMGYQGLHQAIADSNNFYFYSVGNGYDYGVGRNLPIQMNMDILTEYTKMFGLNDRTGIEIEIPRERSGGVPSIENKTKTVKAMLRNHLRRQMRIDDLDDTMVEPTPELLLEVIEEIVSWAEENPARSVIYNKMLELGIKEDKASIYTDVSKYSYFTQARWSTADTMNFSIGQGEHAYTPIQMTNYMAMLANGGYRYNLSLIRKTQSYDEENIIEYPPELVERIPLKDYNNLDEINYAMHLVQTTGSARSYFNKLPINIAGKTGTAQREGKIPPLDEVEYLKKHLGSFGVSQAAVEHKTLQLMEENKDNPRYQDEGYAMREAIKSLNPKANLDQFKRDYDNYAWFTGFAPYEDPQIAISVLIFNGGSGGYGAPIFREIVAEYMGLNTVNEEDGFSIENRLAR</sequence>
<dbReference type="SUPFAM" id="SSF56519">
    <property type="entry name" value="Penicillin binding protein dimerisation domain"/>
    <property type="match status" value="1"/>
</dbReference>
<evidence type="ECO:0000256" key="6">
    <source>
        <dbReference type="ARBA" id="ARBA00022960"/>
    </source>
</evidence>
<dbReference type="PANTHER" id="PTHR30627:SF2">
    <property type="entry name" value="PEPTIDOGLYCAN D,D-TRANSPEPTIDASE MRDA"/>
    <property type="match status" value="1"/>
</dbReference>
<evidence type="ECO:0000313" key="13">
    <source>
        <dbReference type="EMBL" id="SNS35204.1"/>
    </source>
</evidence>
<dbReference type="Gene3D" id="3.90.1310.10">
    <property type="entry name" value="Penicillin-binding protein 2a (Domain 2)"/>
    <property type="match status" value="2"/>
</dbReference>
<evidence type="ECO:0000256" key="10">
    <source>
        <dbReference type="ARBA" id="ARBA00023316"/>
    </source>
</evidence>
<feature type="domain" description="Penicillin-binding protein transpeptidase" evidence="11">
    <location>
        <begin position="686"/>
        <end position="798"/>
    </location>
</feature>
<keyword evidence="14" id="KW-1185">Reference proteome</keyword>
<proteinExistence type="inferred from homology"/>
<accession>A0A239DUG1</accession>
<dbReference type="InterPro" id="IPR050515">
    <property type="entry name" value="Beta-lactam/transpept"/>
</dbReference>
<reference evidence="13 14" key="1">
    <citation type="submission" date="2017-06" db="EMBL/GenBank/DDBJ databases">
        <authorList>
            <person name="Kim H.J."/>
            <person name="Triplett B.A."/>
        </authorList>
    </citation>
    <scope>NUCLEOTIDE SEQUENCE [LARGE SCALE GENOMIC DNA]</scope>
    <source>
        <strain evidence="13 14">SCA</strain>
    </source>
</reference>
<dbReference type="InterPro" id="IPR036138">
    <property type="entry name" value="PBP_dimer_sf"/>
</dbReference>
<dbReference type="GO" id="GO:0071972">
    <property type="term" value="F:peptidoglycan L,D-transpeptidase activity"/>
    <property type="evidence" value="ECO:0007669"/>
    <property type="project" value="TreeGrafter"/>
</dbReference>
<dbReference type="Pfam" id="PF00905">
    <property type="entry name" value="Transpeptidase"/>
    <property type="match status" value="2"/>
</dbReference>
<dbReference type="SUPFAM" id="SSF56601">
    <property type="entry name" value="beta-lactamase/transpeptidase-like"/>
    <property type="match status" value="1"/>
</dbReference>
<dbReference type="PANTHER" id="PTHR30627">
    <property type="entry name" value="PEPTIDOGLYCAN D,D-TRANSPEPTIDASE"/>
    <property type="match status" value="1"/>
</dbReference>
<dbReference type="EMBL" id="FZOJ01000008">
    <property type="protein sequence ID" value="SNS35204.1"/>
    <property type="molecule type" value="Genomic_DNA"/>
</dbReference>
<dbReference type="Proteomes" id="UP000198304">
    <property type="component" value="Unassembled WGS sequence"/>
</dbReference>
<keyword evidence="10" id="KW-0961">Cell wall biogenesis/degradation</keyword>
<feature type="domain" description="Penicillin-binding protein transpeptidase" evidence="11">
    <location>
        <begin position="420"/>
        <end position="597"/>
    </location>
</feature>
<keyword evidence="9" id="KW-0472">Membrane</keyword>
<gene>
    <name evidence="13" type="ORF">SAMN05446037_1008113</name>
</gene>
<comment type="similarity">
    <text evidence="3">Belongs to the transpeptidase family.</text>
</comment>
<evidence type="ECO:0000256" key="1">
    <source>
        <dbReference type="ARBA" id="ARBA00004167"/>
    </source>
</evidence>
<organism evidence="13 14">
    <name type="scientific">Anaerovirgula multivorans</name>
    <dbReference type="NCBI Taxonomy" id="312168"/>
    <lineage>
        <taxon>Bacteria</taxon>
        <taxon>Bacillati</taxon>
        <taxon>Bacillota</taxon>
        <taxon>Clostridia</taxon>
        <taxon>Peptostreptococcales</taxon>
        <taxon>Natronincolaceae</taxon>
        <taxon>Anaerovirgula</taxon>
    </lineage>
</organism>
<evidence type="ECO:0000256" key="3">
    <source>
        <dbReference type="ARBA" id="ARBA00007171"/>
    </source>
</evidence>
<keyword evidence="8" id="KW-1133">Transmembrane helix</keyword>
<evidence type="ECO:0000256" key="5">
    <source>
        <dbReference type="ARBA" id="ARBA00022692"/>
    </source>
</evidence>
<dbReference type="GO" id="GO:0009252">
    <property type="term" value="P:peptidoglycan biosynthetic process"/>
    <property type="evidence" value="ECO:0007669"/>
    <property type="project" value="UniProtKB-KW"/>
</dbReference>
<dbReference type="InterPro" id="IPR005311">
    <property type="entry name" value="PBP_dimer"/>
</dbReference>
<keyword evidence="7" id="KW-0573">Peptidoglycan synthesis</keyword>
<keyword evidence="5" id="KW-0812">Transmembrane</keyword>
<dbReference type="GO" id="GO:0005886">
    <property type="term" value="C:plasma membrane"/>
    <property type="evidence" value="ECO:0007669"/>
    <property type="project" value="UniProtKB-SubCell"/>
</dbReference>
<dbReference type="GO" id="GO:0071555">
    <property type="term" value="P:cell wall organization"/>
    <property type="evidence" value="ECO:0007669"/>
    <property type="project" value="UniProtKB-KW"/>
</dbReference>
<evidence type="ECO:0000313" key="14">
    <source>
        <dbReference type="Proteomes" id="UP000198304"/>
    </source>
</evidence>
<dbReference type="Gene3D" id="3.40.710.10">
    <property type="entry name" value="DD-peptidase/beta-lactamase superfamily"/>
    <property type="match status" value="1"/>
</dbReference>
<protein>
    <submittedName>
        <fullName evidence="13">Penicillin-binding protein 2</fullName>
    </submittedName>
</protein>
<name>A0A239DUG1_9FIRM</name>
<dbReference type="Pfam" id="PF03717">
    <property type="entry name" value="PBP_dimer"/>
    <property type="match status" value="1"/>
</dbReference>
<dbReference type="RefSeq" id="WP_089282788.1">
    <property type="nucleotide sequence ID" value="NZ_FZOJ01000008.1"/>
</dbReference>
<dbReference type="InterPro" id="IPR001460">
    <property type="entry name" value="PCN-bd_Tpept"/>
</dbReference>
<evidence type="ECO:0000256" key="9">
    <source>
        <dbReference type="ARBA" id="ARBA00023136"/>
    </source>
</evidence>
<dbReference type="GO" id="GO:0008658">
    <property type="term" value="F:penicillin binding"/>
    <property type="evidence" value="ECO:0007669"/>
    <property type="project" value="InterPro"/>
</dbReference>
<keyword evidence="4" id="KW-1003">Cell membrane</keyword>
<evidence type="ECO:0000256" key="4">
    <source>
        <dbReference type="ARBA" id="ARBA00022475"/>
    </source>
</evidence>
<comment type="subcellular location">
    <subcellularLocation>
        <location evidence="2">Cell membrane</location>
    </subcellularLocation>
    <subcellularLocation>
        <location evidence="1">Membrane</location>
        <topology evidence="1">Single-pass membrane protein</topology>
    </subcellularLocation>
</comment>
<evidence type="ECO:0000259" key="11">
    <source>
        <dbReference type="Pfam" id="PF00905"/>
    </source>
</evidence>
<evidence type="ECO:0000256" key="8">
    <source>
        <dbReference type="ARBA" id="ARBA00022989"/>
    </source>
</evidence>
<evidence type="ECO:0000256" key="2">
    <source>
        <dbReference type="ARBA" id="ARBA00004236"/>
    </source>
</evidence>
<evidence type="ECO:0000259" key="12">
    <source>
        <dbReference type="Pfam" id="PF03717"/>
    </source>
</evidence>
<dbReference type="GO" id="GO:0008360">
    <property type="term" value="P:regulation of cell shape"/>
    <property type="evidence" value="ECO:0007669"/>
    <property type="project" value="UniProtKB-KW"/>
</dbReference>
<feature type="domain" description="Penicillin-binding protein dimerisation" evidence="12">
    <location>
        <begin position="53"/>
        <end position="355"/>
    </location>
</feature>
<dbReference type="InterPro" id="IPR012338">
    <property type="entry name" value="Beta-lactam/transpept-like"/>
</dbReference>
<dbReference type="AlphaFoldDB" id="A0A239DUG1"/>
<evidence type="ECO:0000256" key="7">
    <source>
        <dbReference type="ARBA" id="ARBA00022984"/>
    </source>
</evidence>